<sequence length="64" mass="7457">MPVSVKSDIHFFIVTNMILIYISAVWQFPVPADPDSSQVVENYKLKIVPYRLNSLPNPLRFLFF</sequence>
<dbReference type="EMBL" id="CM001403">
    <property type="protein sequence ID" value="EHQ27799.1"/>
    <property type="molecule type" value="Genomic_DNA"/>
</dbReference>
<keyword evidence="1" id="KW-0812">Transmembrane</keyword>
<feature type="transmembrane region" description="Helical" evidence="1">
    <location>
        <begin position="9"/>
        <end position="28"/>
    </location>
</feature>
<dbReference type="Proteomes" id="UP000002774">
    <property type="component" value="Chromosome"/>
</dbReference>
<proteinExistence type="predicted"/>
<dbReference type="AlphaFoldDB" id="H1XZV7"/>
<organism evidence="2 3">
    <name type="scientific">Mucilaginibacter paludis DSM 18603</name>
    <dbReference type="NCBI Taxonomy" id="714943"/>
    <lineage>
        <taxon>Bacteria</taxon>
        <taxon>Pseudomonadati</taxon>
        <taxon>Bacteroidota</taxon>
        <taxon>Sphingobacteriia</taxon>
        <taxon>Sphingobacteriales</taxon>
        <taxon>Sphingobacteriaceae</taxon>
        <taxon>Mucilaginibacter</taxon>
    </lineage>
</organism>
<keyword evidence="1" id="KW-0472">Membrane</keyword>
<evidence type="ECO:0000256" key="1">
    <source>
        <dbReference type="SAM" id="Phobius"/>
    </source>
</evidence>
<name>H1XZV7_9SPHI</name>
<reference evidence="2" key="1">
    <citation type="submission" date="2011-09" db="EMBL/GenBank/DDBJ databases">
        <title>The permanent draft genome of Mucilaginibacter paludis DSM 18603.</title>
        <authorList>
            <consortium name="US DOE Joint Genome Institute (JGI-PGF)"/>
            <person name="Lucas S."/>
            <person name="Han J."/>
            <person name="Lapidus A."/>
            <person name="Bruce D."/>
            <person name="Goodwin L."/>
            <person name="Pitluck S."/>
            <person name="Peters L."/>
            <person name="Kyrpides N."/>
            <person name="Mavromatis K."/>
            <person name="Ivanova N."/>
            <person name="Mikhailova N."/>
            <person name="Held B."/>
            <person name="Detter J.C."/>
            <person name="Tapia R."/>
            <person name="Han C."/>
            <person name="Land M."/>
            <person name="Hauser L."/>
            <person name="Markowitz V."/>
            <person name="Cheng J.-F."/>
            <person name="Hugenholtz P."/>
            <person name="Woyke T."/>
            <person name="Wu D."/>
            <person name="Tindall B."/>
            <person name="Brambilla E."/>
            <person name="Klenk H.-P."/>
            <person name="Eisen J.A."/>
        </authorList>
    </citation>
    <scope>NUCLEOTIDE SEQUENCE [LARGE SCALE GENOMIC DNA]</scope>
    <source>
        <strain evidence="2">DSM 18603</strain>
    </source>
</reference>
<protein>
    <submittedName>
        <fullName evidence="2">Uncharacterized protein</fullName>
    </submittedName>
</protein>
<gene>
    <name evidence="2" type="ORF">Mucpa_3701</name>
</gene>
<dbReference type="HOGENOM" id="CLU_2862939_0_0_10"/>
<keyword evidence="1" id="KW-1133">Transmembrane helix</keyword>
<evidence type="ECO:0000313" key="2">
    <source>
        <dbReference type="EMBL" id="EHQ27799.1"/>
    </source>
</evidence>
<evidence type="ECO:0000313" key="3">
    <source>
        <dbReference type="Proteomes" id="UP000002774"/>
    </source>
</evidence>
<keyword evidence="3" id="KW-1185">Reference proteome</keyword>
<accession>H1XZV7</accession>